<comment type="caution">
    <text evidence="5">The sequence shown here is derived from an EMBL/GenBank/DDBJ whole genome shotgun (WGS) entry which is preliminary data.</text>
</comment>
<dbReference type="InterPro" id="IPR042204">
    <property type="entry name" value="2Fe-2S-bd_N"/>
</dbReference>
<dbReference type="SUPFAM" id="SSF54292">
    <property type="entry name" value="2Fe-2S ferredoxin-like"/>
    <property type="match status" value="1"/>
</dbReference>
<sequence length="959" mass="98756">MTGFTFTFDGRTCSAAPGDSIAAALAAAGQGALGHRRSGAPRGVFCGMGVCHDCLVTVDGRRGARACMVKVAPDMDVRSENDRAFSPGTVPPPPPTEEVAEVEIAVIGAGPAGLAAAIQAAGAGASVLVLDDRDDPGGQYFKPRSDGCRMARALDRQHRRGAALRAEAQCSGARIVTGHSVWFARRTEAGFDLRSLGPLGGLRVRSKAVILAVGAHERPAMVPGWTLPGVMTIGAAQTLARRYGVAPGRQVLIAGHGPLGLQLAAELLALGTRPVALAERGRPGFGASALSALTAAPRLMGDGARYRLAVLRSGIPVMTGWEVAEIHGAEQVSGAVLRQIATGRSRTVDCDAVAAGDGFAPQIELARLLGVPVTADPETGEIRPVRDDAGRSPVPGVWIAGDAGGLGGAEIALCQGRLSAQDALAHFGHPVTHRGDADLRGLARGRRFQSALWSMFKAPSRATPTGDTVLCRCEEVTAATARAAIAAGARDPATLKRETRVGMGRCQGRYCLPQVLRLLNEAGQSVVPEALFAPQIPARPVTLGALALEKPEWGGHRQSSPSVRPNRDPDAPLSVAAADLVVIGGGITGVTAALFAARSGASVLCLDRGQVNGEASGGNAGSLHLQLLSWDFGGKAVGDGSLQLRTLPLQKESIALWRDLERELGADFEMAVTGGLMVAEDPGQISFLEAKAAAEARVGIHTEVIDGARVRRIAPEVSDAVIAAAWCPGEGKINPLAATPHLARAARAAGAVIEEHAPVRGIARDGKDYVIDTARGRVTASRILIAAGGWTAAIARMLGCSVPIRGAPLQMVVTAPAPPLVPCLLAHAGRHLTMKQTAAGSVIIGGAWPAATGAAGQPEILPDSLEGNLWVAARTVPQTASLHVIRSWAAMNIDIDGAPLIGPLPGAPGVTIAATANGFTLGPLMGREAAAAALSGRLRQDLGDFTMTRFTQATEKEPT</sequence>
<dbReference type="InterPro" id="IPR051691">
    <property type="entry name" value="Metab_Enz_Cyan_OpOx_G3PDH"/>
</dbReference>
<dbReference type="Pfam" id="PF13510">
    <property type="entry name" value="Fer2_4"/>
    <property type="match status" value="1"/>
</dbReference>
<accession>A0A2V2LT68</accession>
<dbReference type="OrthoDB" id="9801699at2"/>
<dbReference type="AlphaFoldDB" id="A0A2V2LT68"/>
<evidence type="ECO:0000313" key="5">
    <source>
        <dbReference type="EMBL" id="PWR04613.1"/>
    </source>
</evidence>
<reference evidence="5 6" key="1">
    <citation type="submission" date="2018-05" db="EMBL/GenBank/DDBJ databases">
        <title>Rhodobacteraceae gen. nov., sp. nov. isolated from sea water.</title>
        <authorList>
            <person name="Ren Y."/>
        </authorList>
    </citation>
    <scope>NUCLEOTIDE SEQUENCE [LARGE SCALE GENOMIC DNA]</scope>
    <source>
        <strain evidence="5 6">TG-679</strain>
    </source>
</reference>
<dbReference type="RefSeq" id="WP_109809914.1">
    <property type="nucleotide sequence ID" value="NZ_QGKU01000003.1"/>
</dbReference>
<feature type="domain" description="FAD/NAD(P)-binding" evidence="4">
    <location>
        <begin position="103"/>
        <end position="411"/>
    </location>
</feature>
<dbReference type="Pfam" id="PF04324">
    <property type="entry name" value="Fer2_BFD"/>
    <property type="match status" value="1"/>
</dbReference>
<evidence type="ECO:0000256" key="1">
    <source>
        <dbReference type="ARBA" id="ARBA00023002"/>
    </source>
</evidence>
<dbReference type="InterPro" id="IPR006076">
    <property type="entry name" value="FAD-dep_OxRdtase"/>
</dbReference>
<dbReference type="InterPro" id="IPR041854">
    <property type="entry name" value="BFD-like_2Fe2S-bd_dom_sf"/>
</dbReference>
<feature type="domain" description="FAD dependent oxidoreductase" evidence="2">
    <location>
        <begin position="579"/>
        <end position="931"/>
    </location>
</feature>
<dbReference type="Pfam" id="PF01266">
    <property type="entry name" value="DAO"/>
    <property type="match status" value="1"/>
</dbReference>
<dbReference type="InterPro" id="IPR036010">
    <property type="entry name" value="2Fe-2S_ferredoxin-like_sf"/>
</dbReference>
<dbReference type="Proteomes" id="UP000245680">
    <property type="component" value="Unassembled WGS sequence"/>
</dbReference>
<dbReference type="InterPro" id="IPR023753">
    <property type="entry name" value="FAD/NAD-binding_dom"/>
</dbReference>
<dbReference type="PANTHER" id="PTHR42949">
    <property type="entry name" value="ANAEROBIC GLYCEROL-3-PHOSPHATE DEHYDROGENASE SUBUNIT B"/>
    <property type="match status" value="1"/>
</dbReference>
<proteinExistence type="predicted"/>
<dbReference type="PANTHER" id="PTHR42949:SF3">
    <property type="entry name" value="ANAEROBIC GLYCEROL-3-PHOSPHATE DEHYDROGENASE SUBUNIT B"/>
    <property type="match status" value="1"/>
</dbReference>
<protein>
    <submittedName>
        <fullName evidence="5">Ferredoxin</fullName>
    </submittedName>
</protein>
<dbReference type="SUPFAM" id="SSF51905">
    <property type="entry name" value="FAD/NAD(P)-binding domain"/>
    <property type="match status" value="2"/>
</dbReference>
<dbReference type="Gene3D" id="3.50.50.60">
    <property type="entry name" value="FAD/NAD(P)-binding domain"/>
    <property type="match status" value="3"/>
</dbReference>
<keyword evidence="1" id="KW-0560">Oxidoreductase</keyword>
<dbReference type="Gene3D" id="1.10.10.1100">
    <property type="entry name" value="BFD-like [2Fe-2S]-binding domain"/>
    <property type="match status" value="1"/>
</dbReference>
<evidence type="ECO:0000259" key="4">
    <source>
        <dbReference type="Pfam" id="PF07992"/>
    </source>
</evidence>
<name>A0A2V2LT68_9RHOB</name>
<dbReference type="PRINTS" id="PR00368">
    <property type="entry name" value="FADPNR"/>
</dbReference>
<feature type="domain" description="BFD-like [2Fe-2S]-binding" evidence="3">
    <location>
        <begin position="470"/>
        <end position="521"/>
    </location>
</feature>
<organism evidence="5 6">
    <name type="scientific">Meridianimarinicoccus roseus</name>
    <dbReference type="NCBI Taxonomy" id="2072018"/>
    <lineage>
        <taxon>Bacteria</taxon>
        <taxon>Pseudomonadati</taxon>
        <taxon>Pseudomonadota</taxon>
        <taxon>Alphaproteobacteria</taxon>
        <taxon>Rhodobacterales</taxon>
        <taxon>Paracoccaceae</taxon>
        <taxon>Meridianimarinicoccus</taxon>
    </lineage>
</organism>
<dbReference type="Gene3D" id="3.10.20.440">
    <property type="entry name" value="2Fe-2S iron-sulphur cluster binding domain, sarcosine oxidase, alpha subunit, N-terminal domain"/>
    <property type="match status" value="1"/>
</dbReference>
<dbReference type="GO" id="GO:0051536">
    <property type="term" value="F:iron-sulfur cluster binding"/>
    <property type="evidence" value="ECO:0007669"/>
    <property type="project" value="InterPro"/>
</dbReference>
<keyword evidence="6" id="KW-1185">Reference proteome</keyword>
<dbReference type="Pfam" id="PF07992">
    <property type="entry name" value="Pyr_redox_2"/>
    <property type="match status" value="1"/>
</dbReference>
<dbReference type="InterPro" id="IPR036188">
    <property type="entry name" value="FAD/NAD-bd_sf"/>
</dbReference>
<dbReference type="Gene3D" id="3.30.9.10">
    <property type="entry name" value="D-Amino Acid Oxidase, subunit A, domain 2"/>
    <property type="match status" value="1"/>
</dbReference>
<dbReference type="EMBL" id="QGKU01000003">
    <property type="protein sequence ID" value="PWR04613.1"/>
    <property type="molecule type" value="Genomic_DNA"/>
</dbReference>
<evidence type="ECO:0000259" key="3">
    <source>
        <dbReference type="Pfam" id="PF04324"/>
    </source>
</evidence>
<evidence type="ECO:0000259" key="2">
    <source>
        <dbReference type="Pfam" id="PF01266"/>
    </source>
</evidence>
<evidence type="ECO:0000313" key="6">
    <source>
        <dbReference type="Proteomes" id="UP000245680"/>
    </source>
</evidence>
<dbReference type="PRINTS" id="PR00469">
    <property type="entry name" value="PNDRDTASEII"/>
</dbReference>
<dbReference type="InterPro" id="IPR007419">
    <property type="entry name" value="BFD-like_2Fe2S-bd_dom"/>
</dbReference>
<dbReference type="CDD" id="cd19946">
    <property type="entry name" value="GlpA-like_Fer2_BFD-like"/>
    <property type="match status" value="1"/>
</dbReference>
<gene>
    <name evidence="5" type="ORF">DKT77_01195</name>
</gene>
<dbReference type="GO" id="GO:0016491">
    <property type="term" value="F:oxidoreductase activity"/>
    <property type="evidence" value="ECO:0007669"/>
    <property type="project" value="UniProtKB-KW"/>
</dbReference>